<dbReference type="AlphaFoldDB" id="A0A1G8T8E9"/>
<dbReference type="PANTHER" id="PTHR30329">
    <property type="entry name" value="STATOR ELEMENT OF FLAGELLAR MOTOR COMPLEX"/>
    <property type="match status" value="1"/>
</dbReference>
<comment type="subcellular location">
    <subcellularLocation>
        <location evidence="1">Cell outer membrane</location>
    </subcellularLocation>
</comment>
<dbReference type="EMBL" id="FNEK01000016">
    <property type="protein sequence ID" value="SDJ37235.1"/>
    <property type="molecule type" value="Genomic_DNA"/>
</dbReference>
<sequence length="352" mass="38087">MNFAAYISALSFSLGLSISATGAWAAPDPFAGGWTLDAEQSALSFLSIKDATKVETSSFAALDGTIEETGEVEITVHLESIDTKIDLRNVRMRFLFFETFLHPRATILAELDAADFADLPEVGRKRISLEYVLDLHGVQKTFVSDVIVTLLNENEVYISAAAPVSVSVADFGLENGWKKLEEAAGLPIIPSATVSFDFRFLRNGAGNTPVRTAAATAATGSRALESSGQLALEECQNRFLTVSEANEIYFASGSARLEAKSAPMLDSLAEIVGRCPDLSIEIGGHTDSVGPERANLRLSERRAKSVAAYLEGKGVENARMQIAGYGEIRPVADNSTERGRWRNRRIEFSIVE</sequence>
<dbReference type="InterPro" id="IPR006665">
    <property type="entry name" value="OmpA-like"/>
</dbReference>
<protein>
    <submittedName>
        <fullName evidence="7">Outer membrane protein OmpA</fullName>
    </submittedName>
</protein>
<dbReference type="InterPro" id="IPR036761">
    <property type="entry name" value="TTHA0802/YceI-like_sf"/>
</dbReference>
<dbReference type="SMART" id="SM00867">
    <property type="entry name" value="YceI"/>
    <property type="match status" value="1"/>
</dbReference>
<organism evidence="7 8">
    <name type="scientific">Aliiruegeria lutimaris</name>
    <dbReference type="NCBI Taxonomy" id="571298"/>
    <lineage>
        <taxon>Bacteria</taxon>
        <taxon>Pseudomonadati</taxon>
        <taxon>Pseudomonadota</taxon>
        <taxon>Alphaproteobacteria</taxon>
        <taxon>Rhodobacterales</taxon>
        <taxon>Roseobacteraceae</taxon>
        <taxon>Aliiruegeria</taxon>
    </lineage>
</organism>
<dbReference type="InterPro" id="IPR007372">
    <property type="entry name" value="Lipid/polyisoprenoid-bd_YceI"/>
</dbReference>
<name>A0A1G8T8E9_9RHOB</name>
<accession>A0A1G8T8E9</accession>
<dbReference type="Proteomes" id="UP000199382">
    <property type="component" value="Unassembled WGS sequence"/>
</dbReference>
<keyword evidence="5" id="KW-0732">Signal</keyword>
<dbReference type="GO" id="GO:0009279">
    <property type="term" value="C:cell outer membrane"/>
    <property type="evidence" value="ECO:0007669"/>
    <property type="project" value="UniProtKB-SubCell"/>
</dbReference>
<dbReference type="Pfam" id="PF04264">
    <property type="entry name" value="YceI"/>
    <property type="match status" value="1"/>
</dbReference>
<evidence type="ECO:0000256" key="2">
    <source>
        <dbReference type="ARBA" id="ARBA00023136"/>
    </source>
</evidence>
<dbReference type="Pfam" id="PF00691">
    <property type="entry name" value="OmpA"/>
    <property type="match status" value="1"/>
</dbReference>
<dbReference type="RefSeq" id="WP_093154561.1">
    <property type="nucleotide sequence ID" value="NZ_FNEK01000016.1"/>
</dbReference>
<proteinExistence type="predicted"/>
<dbReference type="CDD" id="cd07185">
    <property type="entry name" value="OmpA_C-like"/>
    <property type="match status" value="1"/>
</dbReference>
<feature type="signal peptide" evidence="5">
    <location>
        <begin position="1"/>
        <end position="25"/>
    </location>
</feature>
<feature type="chain" id="PRO_5011557775" evidence="5">
    <location>
        <begin position="26"/>
        <end position="352"/>
    </location>
</feature>
<dbReference type="InterPro" id="IPR006664">
    <property type="entry name" value="OMP_bac"/>
</dbReference>
<dbReference type="InterPro" id="IPR050330">
    <property type="entry name" value="Bact_OuterMem_StrucFunc"/>
</dbReference>
<dbReference type="PROSITE" id="PS51123">
    <property type="entry name" value="OMPA_2"/>
    <property type="match status" value="1"/>
</dbReference>
<keyword evidence="3" id="KW-0998">Cell outer membrane</keyword>
<keyword evidence="8" id="KW-1185">Reference proteome</keyword>
<gene>
    <name evidence="7" type="ORF">SAMN04488026_101659</name>
</gene>
<evidence type="ECO:0000256" key="4">
    <source>
        <dbReference type="PROSITE-ProRule" id="PRU00473"/>
    </source>
</evidence>
<evidence type="ECO:0000313" key="8">
    <source>
        <dbReference type="Proteomes" id="UP000199382"/>
    </source>
</evidence>
<dbReference type="Gene3D" id="2.40.128.110">
    <property type="entry name" value="Lipid/polyisoprenoid-binding, YceI-like"/>
    <property type="match status" value="1"/>
</dbReference>
<evidence type="ECO:0000259" key="6">
    <source>
        <dbReference type="PROSITE" id="PS51123"/>
    </source>
</evidence>
<dbReference type="PRINTS" id="PR01021">
    <property type="entry name" value="OMPADOMAIN"/>
</dbReference>
<dbReference type="Gene3D" id="3.30.1330.60">
    <property type="entry name" value="OmpA-like domain"/>
    <property type="match status" value="1"/>
</dbReference>
<keyword evidence="2 4" id="KW-0472">Membrane</keyword>
<dbReference type="PRINTS" id="PR01023">
    <property type="entry name" value="NAFLGMOTY"/>
</dbReference>
<dbReference type="STRING" id="571298.SAMN04488026_101659"/>
<dbReference type="InterPro" id="IPR006690">
    <property type="entry name" value="OMPA-like_CS"/>
</dbReference>
<evidence type="ECO:0000313" key="7">
    <source>
        <dbReference type="EMBL" id="SDJ37235.1"/>
    </source>
</evidence>
<evidence type="ECO:0000256" key="1">
    <source>
        <dbReference type="ARBA" id="ARBA00004442"/>
    </source>
</evidence>
<dbReference type="PROSITE" id="PS01068">
    <property type="entry name" value="OMPA_1"/>
    <property type="match status" value="1"/>
</dbReference>
<reference evidence="7 8" key="1">
    <citation type="submission" date="2016-10" db="EMBL/GenBank/DDBJ databases">
        <authorList>
            <person name="de Groot N.N."/>
        </authorList>
    </citation>
    <scope>NUCLEOTIDE SEQUENCE [LARGE SCALE GENOMIC DNA]</scope>
    <source>
        <strain evidence="7 8">DSM 25294</strain>
    </source>
</reference>
<evidence type="ECO:0000256" key="5">
    <source>
        <dbReference type="SAM" id="SignalP"/>
    </source>
</evidence>
<dbReference type="SUPFAM" id="SSF103088">
    <property type="entry name" value="OmpA-like"/>
    <property type="match status" value="1"/>
</dbReference>
<feature type="domain" description="OmpA-like" evidence="6">
    <location>
        <begin position="237"/>
        <end position="352"/>
    </location>
</feature>
<dbReference type="PANTHER" id="PTHR30329:SF21">
    <property type="entry name" value="LIPOPROTEIN YIAD-RELATED"/>
    <property type="match status" value="1"/>
</dbReference>
<dbReference type="InterPro" id="IPR036737">
    <property type="entry name" value="OmpA-like_sf"/>
</dbReference>
<dbReference type="OrthoDB" id="5525824at2"/>
<evidence type="ECO:0000256" key="3">
    <source>
        <dbReference type="ARBA" id="ARBA00023237"/>
    </source>
</evidence>
<dbReference type="SUPFAM" id="SSF101874">
    <property type="entry name" value="YceI-like"/>
    <property type="match status" value="1"/>
</dbReference>